<comment type="caution">
    <text evidence="1">The sequence shown here is derived from an EMBL/GenBank/DDBJ whole genome shotgun (WGS) entry which is preliminary data.</text>
</comment>
<evidence type="ECO:0000313" key="2">
    <source>
        <dbReference type="Proteomes" id="UP000537890"/>
    </source>
</evidence>
<name>A0A7Z0SCU3_9GAMM</name>
<protein>
    <submittedName>
        <fullName evidence="1">Uncharacterized protein</fullName>
    </submittedName>
</protein>
<evidence type="ECO:0000313" key="1">
    <source>
        <dbReference type="EMBL" id="NYT46928.1"/>
    </source>
</evidence>
<proteinExistence type="predicted"/>
<dbReference type="Proteomes" id="UP000537890">
    <property type="component" value="Unassembled WGS sequence"/>
</dbReference>
<gene>
    <name evidence="1" type="ORF">H0A75_04195</name>
</gene>
<dbReference type="EMBL" id="JACCHS010000058">
    <property type="protein sequence ID" value="NYT46928.1"/>
    <property type="molecule type" value="Genomic_DNA"/>
</dbReference>
<reference evidence="1 2" key="1">
    <citation type="submission" date="2020-05" db="EMBL/GenBank/DDBJ databases">
        <title>Horizontal transmission and recombination maintain forever young bacterial symbiont genomes.</title>
        <authorList>
            <person name="Russell S.L."/>
            <person name="Pepper-Tunick E."/>
            <person name="Svedberg J."/>
            <person name="Byrne A."/>
            <person name="Ruelas Castillo J."/>
            <person name="Vollmers C."/>
            <person name="Beinart R.A."/>
            <person name="Corbett-Detig R."/>
        </authorList>
    </citation>
    <scope>NUCLEOTIDE SEQUENCE [LARGE SCALE GENOMIC DNA]</scope>
    <source>
        <strain evidence="1">4727-3</strain>
    </source>
</reference>
<accession>A0A7Z0SCU3</accession>
<sequence>MRDTLLRYQNITYDQGLTQFSADAYFREDRRHLAGSVVAYDNFNNSQNNDSSGLYTVEFWPTDPVPAKLIEQAYQTISMAMPFLSSPLAYHPVGNTHEQEYQAFAEQFARDNIRTILTDELFGQLGTAVLNKGEAFGRLKVINPGDLIGEDIVLIYTFIPNTLGHVGGIITEEPQTPLSHINLKARQNDTPNAYKRCAH</sequence>
<organism evidence="1 2">
    <name type="scientific">Candidatus Methanofishera endochildressiae</name>
    <dbReference type="NCBI Taxonomy" id="2738884"/>
    <lineage>
        <taxon>Bacteria</taxon>
        <taxon>Pseudomonadati</taxon>
        <taxon>Pseudomonadota</taxon>
        <taxon>Gammaproteobacteria</taxon>
        <taxon>Candidatus Methanofishera</taxon>
    </lineage>
</organism>
<dbReference type="AlphaFoldDB" id="A0A7Z0SCU3"/>